<proteinExistence type="predicted"/>
<name>A0ACC0QBT1_RHOML</name>
<protein>
    <submittedName>
        <fullName evidence="1">Uncharacterized protein</fullName>
    </submittedName>
</protein>
<evidence type="ECO:0000313" key="2">
    <source>
        <dbReference type="Proteomes" id="UP001062846"/>
    </source>
</evidence>
<comment type="caution">
    <text evidence="1">The sequence shown here is derived from an EMBL/GenBank/DDBJ whole genome shotgun (WGS) entry which is preliminary data.</text>
</comment>
<dbReference type="Proteomes" id="UP001062846">
    <property type="component" value="Chromosome 1"/>
</dbReference>
<evidence type="ECO:0000313" key="1">
    <source>
        <dbReference type="EMBL" id="KAI8574423.1"/>
    </source>
</evidence>
<gene>
    <name evidence="1" type="ORF">RHMOL_Rhmol01G0352400</name>
</gene>
<accession>A0ACC0QBT1</accession>
<sequence length="299" mass="33808">MLTLLSSWSRNVQSVPPNFVLPGDKRPGGDVAAPVCKDIPVIDLSQLAGLDRVEIIQLIMKANMDLGMFQVINHGVSEELMDETMNLFKEFFNMPAEDKAMYYSEDGTSKGNFRIYTSSMKGVNTWKDSVRHICEPLEDNIQSWPEKLARYREVVRAYLVEVRKLSLRILDLICEGLGIRLGSRMFMGFDQIFKGGQWLGVEPIPHAFVINISDQLEVISNGKLKSARHRAVTNADVARTSLVTFISLSLESIVEPAKALVSASETQLFKSFRFKEYRDIYFANLREPNDATTLDAYKL</sequence>
<dbReference type="EMBL" id="CM046388">
    <property type="protein sequence ID" value="KAI8574423.1"/>
    <property type="molecule type" value="Genomic_DNA"/>
</dbReference>
<organism evidence="1 2">
    <name type="scientific">Rhododendron molle</name>
    <name type="common">Chinese azalea</name>
    <name type="synonym">Azalea mollis</name>
    <dbReference type="NCBI Taxonomy" id="49168"/>
    <lineage>
        <taxon>Eukaryota</taxon>
        <taxon>Viridiplantae</taxon>
        <taxon>Streptophyta</taxon>
        <taxon>Embryophyta</taxon>
        <taxon>Tracheophyta</taxon>
        <taxon>Spermatophyta</taxon>
        <taxon>Magnoliopsida</taxon>
        <taxon>eudicotyledons</taxon>
        <taxon>Gunneridae</taxon>
        <taxon>Pentapetalae</taxon>
        <taxon>asterids</taxon>
        <taxon>Ericales</taxon>
        <taxon>Ericaceae</taxon>
        <taxon>Ericoideae</taxon>
        <taxon>Rhodoreae</taxon>
        <taxon>Rhododendron</taxon>
    </lineage>
</organism>
<keyword evidence="2" id="KW-1185">Reference proteome</keyword>
<reference evidence="1" key="1">
    <citation type="submission" date="2022-02" db="EMBL/GenBank/DDBJ databases">
        <title>Plant Genome Project.</title>
        <authorList>
            <person name="Zhang R.-G."/>
        </authorList>
    </citation>
    <scope>NUCLEOTIDE SEQUENCE</scope>
    <source>
        <strain evidence="1">AT1</strain>
    </source>
</reference>